<dbReference type="PRINTS" id="PR00111">
    <property type="entry name" value="ABHYDROLASE"/>
</dbReference>
<dbReference type="GO" id="GO:0016787">
    <property type="term" value="F:hydrolase activity"/>
    <property type="evidence" value="ECO:0007669"/>
    <property type="project" value="UniProtKB-KW"/>
</dbReference>
<dbReference type="PANTHER" id="PTHR43433">
    <property type="entry name" value="HYDROLASE, ALPHA/BETA FOLD FAMILY PROTEIN"/>
    <property type="match status" value="1"/>
</dbReference>
<keyword evidence="3" id="KW-0378">Hydrolase</keyword>
<dbReference type="InterPro" id="IPR050471">
    <property type="entry name" value="AB_hydrolase"/>
</dbReference>
<evidence type="ECO:0000313" key="3">
    <source>
        <dbReference type="EMBL" id="MFC3196083.1"/>
    </source>
</evidence>
<organism evidence="3 4">
    <name type="scientific">Parapedobacter deserti</name>
    <dbReference type="NCBI Taxonomy" id="1912957"/>
    <lineage>
        <taxon>Bacteria</taxon>
        <taxon>Pseudomonadati</taxon>
        <taxon>Bacteroidota</taxon>
        <taxon>Sphingobacteriia</taxon>
        <taxon>Sphingobacteriales</taxon>
        <taxon>Sphingobacteriaceae</taxon>
        <taxon>Parapedobacter</taxon>
    </lineage>
</organism>
<keyword evidence="1" id="KW-0732">Signal</keyword>
<dbReference type="Proteomes" id="UP001595526">
    <property type="component" value="Unassembled WGS sequence"/>
</dbReference>
<dbReference type="PANTHER" id="PTHR43433:SF5">
    <property type="entry name" value="AB HYDROLASE-1 DOMAIN-CONTAINING PROTEIN"/>
    <property type="match status" value="1"/>
</dbReference>
<gene>
    <name evidence="3" type="ORF">ACFOET_00520</name>
</gene>
<sequence>MKTLRKIMTCLLIGMASHYVVAQDIPYGSNPEAGHYLNVGDANIYYEVYGEGQPLVMLHGGVYGYIDEFTPLIVKLADHFQVICIGIRGHGKSEIGNTPYSYQQRADDAYQVIRAVTQDSVIVIGFSDGGHSALKLAALYPQTVKKVVAMGIGDKPKDREENQFNYTAESLMASDSTFFAGRLKLMPEPERWNESLSMLSDMYNNEYMSKETFEKIQCPVLLMNGDNDGYNTLDAFIQCSKYLSQAQVAVIPGCHHVIFFCNFPAVWAGLAPFLGLQHP</sequence>
<dbReference type="InterPro" id="IPR000073">
    <property type="entry name" value="AB_hydrolase_1"/>
</dbReference>
<evidence type="ECO:0000313" key="4">
    <source>
        <dbReference type="Proteomes" id="UP001595526"/>
    </source>
</evidence>
<proteinExistence type="predicted"/>
<protein>
    <submittedName>
        <fullName evidence="3">Alpha/beta fold hydrolase</fullName>
    </submittedName>
</protein>
<evidence type="ECO:0000259" key="2">
    <source>
        <dbReference type="Pfam" id="PF00561"/>
    </source>
</evidence>
<name>A0ABV7JD93_9SPHI</name>
<keyword evidence="4" id="KW-1185">Reference proteome</keyword>
<dbReference type="Gene3D" id="3.40.50.1820">
    <property type="entry name" value="alpha/beta hydrolase"/>
    <property type="match status" value="1"/>
</dbReference>
<feature type="chain" id="PRO_5046949042" evidence="1">
    <location>
        <begin position="23"/>
        <end position="279"/>
    </location>
</feature>
<dbReference type="InterPro" id="IPR029058">
    <property type="entry name" value="AB_hydrolase_fold"/>
</dbReference>
<dbReference type="SUPFAM" id="SSF53474">
    <property type="entry name" value="alpha/beta-Hydrolases"/>
    <property type="match status" value="1"/>
</dbReference>
<dbReference type="EMBL" id="JBHRTA010000003">
    <property type="protein sequence ID" value="MFC3196083.1"/>
    <property type="molecule type" value="Genomic_DNA"/>
</dbReference>
<reference evidence="4" key="1">
    <citation type="journal article" date="2019" name="Int. J. Syst. Evol. Microbiol.">
        <title>The Global Catalogue of Microorganisms (GCM) 10K type strain sequencing project: providing services to taxonomists for standard genome sequencing and annotation.</title>
        <authorList>
            <consortium name="The Broad Institute Genomics Platform"/>
            <consortium name="The Broad Institute Genome Sequencing Center for Infectious Disease"/>
            <person name="Wu L."/>
            <person name="Ma J."/>
        </authorList>
    </citation>
    <scope>NUCLEOTIDE SEQUENCE [LARGE SCALE GENOMIC DNA]</scope>
    <source>
        <strain evidence="4">KCTC 52416</strain>
    </source>
</reference>
<feature type="signal peptide" evidence="1">
    <location>
        <begin position="1"/>
        <end position="22"/>
    </location>
</feature>
<comment type="caution">
    <text evidence="3">The sequence shown here is derived from an EMBL/GenBank/DDBJ whole genome shotgun (WGS) entry which is preliminary data.</text>
</comment>
<dbReference type="Pfam" id="PF00561">
    <property type="entry name" value="Abhydrolase_1"/>
    <property type="match status" value="1"/>
</dbReference>
<evidence type="ECO:0000256" key="1">
    <source>
        <dbReference type="SAM" id="SignalP"/>
    </source>
</evidence>
<dbReference type="RefSeq" id="WP_379018447.1">
    <property type="nucleotide sequence ID" value="NZ_JBHRTA010000003.1"/>
</dbReference>
<accession>A0ABV7JD93</accession>
<feature type="domain" description="AB hydrolase-1" evidence="2">
    <location>
        <begin position="54"/>
        <end position="179"/>
    </location>
</feature>